<keyword evidence="6" id="KW-1003">Cell membrane</keyword>
<comment type="caution">
    <text evidence="6">Lacks conserved residue(s) required for the propagation of feature annotation.</text>
</comment>
<keyword evidence="2 6" id="KW-0812">Transmembrane</keyword>
<dbReference type="InterPro" id="IPR051784">
    <property type="entry name" value="Nod_factor_ABC_transporter"/>
</dbReference>
<proteinExistence type="inferred from homology"/>
<name>A0ABT0V226_9ACTN</name>
<evidence type="ECO:0000259" key="7">
    <source>
        <dbReference type="PROSITE" id="PS51012"/>
    </source>
</evidence>
<feature type="transmembrane region" description="Helical" evidence="6">
    <location>
        <begin position="137"/>
        <end position="164"/>
    </location>
</feature>
<evidence type="ECO:0000256" key="2">
    <source>
        <dbReference type="ARBA" id="ARBA00022692"/>
    </source>
</evidence>
<gene>
    <name evidence="8" type="ORF">NBG84_39320</name>
</gene>
<dbReference type="EMBL" id="JAMQAW010000104">
    <property type="protein sequence ID" value="MCM2394254.1"/>
    <property type="molecule type" value="Genomic_DNA"/>
</dbReference>
<feature type="transmembrane region" description="Helical" evidence="6">
    <location>
        <begin position="26"/>
        <end position="48"/>
    </location>
</feature>
<evidence type="ECO:0000313" key="8">
    <source>
        <dbReference type="EMBL" id="MCM2394254.1"/>
    </source>
</evidence>
<evidence type="ECO:0000256" key="4">
    <source>
        <dbReference type="ARBA" id="ARBA00023136"/>
    </source>
</evidence>
<evidence type="ECO:0000256" key="5">
    <source>
        <dbReference type="ARBA" id="ARBA00023251"/>
    </source>
</evidence>
<keyword evidence="9" id="KW-1185">Reference proteome</keyword>
<evidence type="ECO:0000256" key="6">
    <source>
        <dbReference type="RuleBase" id="RU361157"/>
    </source>
</evidence>
<keyword evidence="3 6" id="KW-1133">Transmembrane helix</keyword>
<feature type="transmembrane region" description="Helical" evidence="6">
    <location>
        <begin position="171"/>
        <end position="191"/>
    </location>
</feature>
<dbReference type="PIRSF" id="PIRSF006648">
    <property type="entry name" value="DrrB"/>
    <property type="match status" value="1"/>
</dbReference>
<dbReference type="InterPro" id="IPR000412">
    <property type="entry name" value="ABC_2_transport"/>
</dbReference>
<dbReference type="PANTHER" id="PTHR43229">
    <property type="entry name" value="NODULATION PROTEIN J"/>
    <property type="match status" value="1"/>
</dbReference>
<dbReference type="InterPro" id="IPR047817">
    <property type="entry name" value="ABC2_TM_bact-type"/>
</dbReference>
<feature type="domain" description="ABC transmembrane type-2" evidence="7">
    <location>
        <begin position="27"/>
        <end position="252"/>
    </location>
</feature>
<feature type="transmembrane region" description="Helical" evidence="6">
    <location>
        <begin position="228"/>
        <end position="249"/>
    </location>
</feature>
<evidence type="ECO:0000313" key="9">
    <source>
        <dbReference type="Proteomes" id="UP001431429"/>
    </source>
</evidence>
<dbReference type="RefSeq" id="WP_250924532.1">
    <property type="nucleotide sequence ID" value="NZ_JAMQAW010000104.1"/>
</dbReference>
<feature type="transmembrane region" description="Helical" evidence="6">
    <location>
        <begin position="60"/>
        <end position="82"/>
    </location>
</feature>
<comment type="subcellular location">
    <subcellularLocation>
        <location evidence="6">Cell membrane</location>
        <topology evidence="6">Multi-pass membrane protein</topology>
    </subcellularLocation>
    <subcellularLocation>
        <location evidence="1">Membrane</location>
        <topology evidence="1">Multi-pass membrane protein</topology>
    </subcellularLocation>
</comment>
<reference evidence="8" key="1">
    <citation type="submission" date="2022-06" db="EMBL/GenBank/DDBJ databases">
        <title>Genome public.</title>
        <authorList>
            <person name="Sun Q."/>
        </authorList>
    </citation>
    <scope>NUCLEOTIDE SEQUENCE</scope>
    <source>
        <strain evidence="8">CWNU-1</strain>
    </source>
</reference>
<keyword evidence="5" id="KW-0046">Antibiotic resistance</keyword>
<dbReference type="Proteomes" id="UP001431429">
    <property type="component" value="Unassembled WGS sequence"/>
</dbReference>
<comment type="similarity">
    <text evidence="6">Belongs to the ABC-2 integral membrane protein family.</text>
</comment>
<dbReference type="InterPro" id="IPR013525">
    <property type="entry name" value="ABC2_TM"/>
</dbReference>
<keyword evidence="4 6" id="KW-0472">Membrane</keyword>
<protein>
    <recommendedName>
        <fullName evidence="6">Transport permease protein</fullName>
    </recommendedName>
</protein>
<accession>A0ABT0V226</accession>
<dbReference type="PANTHER" id="PTHR43229:SF2">
    <property type="entry name" value="NODULATION PROTEIN J"/>
    <property type="match status" value="1"/>
</dbReference>
<evidence type="ECO:0000256" key="1">
    <source>
        <dbReference type="ARBA" id="ARBA00004141"/>
    </source>
</evidence>
<dbReference type="Pfam" id="PF01061">
    <property type="entry name" value="ABC2_membrane"/>
    <property type="match status" value="1"/>
</dbReference>
<keyword evidence="6" id="KW-0813">Transport</keyword>
<evidence type="ECO:0000256" key="3">
    <source>
        <dbReference type="ARBA" id="ARBA00022989"/>
    </source>
</evidence>
<sequence length="254" mass="26454">MSDVLGGLGHATTMAGRSIRISGRNLDALISSMVLPVMLMLVFVYLFGGAIETGTDYVTYVVPGILILCASFGGATTAMGVSEDMKGGIIDRFRSLDVGGTSILAGHVAASTLRNLASTVLVLTVGLLIGFQPSATVSGWLAAAGLLIAFLVAISWLSAAFGLLARTPEAAGGFTFFMTFLPYPSSAFVPIDTMPTWLHGFADHQPVTSLIESLRGLLLDEPVGTAPWTALTWCAGILLVAVGLSGALFKVRTR</sequence>
<organism evidence="8 9">
    <name type="scientific">Streptomyces albipurpureus</name>
    <dbReference type="NCBI Taxonomy" id="2897419"/>
    <lineage>
        <taxon>Bacteria</taxon>
        <taxon>Bacillati</taxon>
        <taxon>Actinomycetota</taxon>
        <taxon>Actinomycetes</taxon>
        <taxon>Kitasatosporales</taxon>
        <taxon>Streptomycetaceae</taxon>
        <taxon>Streptomyces</taxon>
    </lineage>
</organism>
<dbReference type="PROSITE" id="PS51012">
    <property type="entry name" value="ABC_TM2"/>
    <property type="match status" value="1"/>
</dbReference>
<comment type="caution">
    <text evidence="8">The sequence shown here is derived from an EMBL/GenBank/DDBJ whole genome shotgun (WGS) entry which is preliminary data.</text>
</comment>